<gene>
    <name evidence="1" type="ORF">J2S11_004457</name>
</gene>
<dbReference type="EMBL" id="JAUSTY010000035">
    <property type="protein sequence ID" value="MDQ0168495.1"/>
    <property type="molecule type" value="Genomic_DNA"/>
</dbReference>
<sequence length="79" mass="9542">MKYTFEELVKDLEMGHEVEFWFEDNKYSISHNENGWFFKKFGDEFFQTYTDPSSLLAKVKVDSKSLKEIWNEVKIESVF</sequence>
<evidence type="ECO:0000313" key="2">
    <source>
        <dbReference type="Proteomes" id="UP001235840"/>
    </source>
</evidence>
<accession>A0ABT9W6L8</accession>
<proteinExistence type="predicted"/>
<reference evidence="1 2" key="1">
    <citation type="submission" date="2023-07" db="EMBL/GenBank/DDBJ databases">
        <title>Genomic Encyclopedia of Type Strains, Phase IV (KMG-IV): sequencing the most valuable type-strain genomes for metagenomic binning, comparative biology and taxonomic classification.</title>
        <authorList>
            <person name="Goeker M."/>
        </authorList>
    </citation>
    <scope>NUCLEOTIDE SEQUENCE [LARGE SCALE GENOMIC DNA]</scope>
    <source>
        <strain evidence="1 2">DSM 12751</strain>
    </source>
</reference>
<evidence type="ECO:0000313" key="1">
    <source>
        <dbReference type="EMBL" id="MDQ0168495.1"/>
    </source>
</evidence>
<comment type="caution">
    <text evidence="1">The sequence shown here is derived from an EMBL/GenBank/DDBJ whole genome shotgun (WGS) entry which is preliminary data.</text>
</comment>
<organism evidence="1 2">
    <name type="scientific">Caldalkalibacillus horti</name>
    <dbReference type="NCBI Taxonomy" id="77523"/>
    <lineage>
        <taxon>Bacteria</taxon>
        <taxon>Bacillati</taxon>
        <taxon>Bacillota</taxon>
        <taxon>Bacilli</taxon>
        <taxon>Bacillales</taxon>
        <taxon>Bacillaceae</taxon>
        <taxon>Caldalkalibacillus</taxon>
    </lineage>
</organism>
<name>A0ABT9W6L8_9BACI</name>
<evidence type="ECO:0008006" key="3">
    <source>
        <dbReference type="Google" id="ProtNLM"/>
    </source>
</evidence>
<dbReference type="RefSeq" id="WP_307398266.1">
    <property type="nucleotide sequence ID" value="NZ_BAAADK010000005.1"/>
</dbReference>
<keyword evidence="2" id="KW-1185">Reference proteome</keyword>
<protein>
    <recommendedName>
        <fullName evidence="3">Phage protein</fullName>
    </recommendedName>
</protein>
<dbReference type="Proteomes" id="UP001235840">
    <property type="component" value="Unassembled WGS sequence"/>
</dbReference>